<dbReference type="RefSeq" id="WP_064231880.1">
    <property type="nucleotide sequence ID" value="NZ_LVZK01000003.1"/>
</dbReference>
<dbReference type="AlphaFoldDB" id="A0A179B0L2"/>
<name>A0A179B0L2_9ACTO</name>
<comment type="caution">
    <text evidence="1">The sequence shown here is derived from an EMBL/GenBank/DDBJ whole genome shotgun (WGS) entry which is preliminary data.</text>
</comment>
<dbReference type="EMBL" id="LVZK01000003">
    <property type="protein sequence ID" value="OAP85257.1"/>
    <property type="molecule type" value="Genomic_DNA"/>
</dbReference>
<evidence type="ECO:0008006" key="3">
    <source>
        <dbReference type="Google" id="ProtNLM"/>
    </source>
</evidence>
<evidence type="ECO:0000313" key="2">
    <source>
        <dbReference type="Proteomes" id="UP000078368"/>
    </source>
</evidence>
<proteinExistence type="predicted"/>
<dbReference type="Proteomes" id="UP000078368">
    <property type="component" value="Unassembled WGS sequence"/>
</dbReference>
<accession>A0A179B0L2</accession>
<evidence type="ECO:0000313" key="1">
    <source>
        <dbReference type="EMBL" id="OAP85257.1"/>
    </source>
</evidence>
<protein>
    <recommendedName>
        <fullName evidence="3">Carrier domain-containing protein</fullName>
    </recommendedName>
</protein>
<sequence>MDRQAACEAARAALEREGVGGADEAFDMASVDVVTRWVVARAIETEAKRTLPDAGIAGAGTLGELLDLAEKDRT</sequence>
<gene>
    <name evidence="1" type="ORF">A4H34_09105</name>
</gene>
<reference evidence="1 2" key="1">
    <citation type="submission" date="2016-04" db="EMBL/GenBank/DDBJ databases">
        <title>Peptidophaga gingivicola gen. nov., sp. nov., isolated from human subgingival plaque.</title>
        <authorList>
            <person name="Beall C.J."/>
            <person name="Mokrzan E.M."/>
            <person name="Griffen A.L."/>
            <person name="Leys E.J."/>
        </authorList>
    </citation>
    <scope>NUCLEOTIDE SEQUENCE [LARGE SCALE GENOMIC DNA]</scope>
    <source>
        <strain evidence="1 2">BA112</strain>
    </source>
</reference>
<dbReference type="STRING" id="1823756.A4H34_09105"/>
<keyword evidence="2" id="KW-1185">Reference proteome</keyword>
<organism evidence="1 2">
    <name type="scientific">Peptidiphaga gingivicola</name>
    <dbReference type="NCBI Taxonomy" id="2741497"/>
    <lineage>
        <taxon>Bacteria</taxon>
        <taxon>Bacillati</taxon>
        <taxon>Actinomycetota</taxon>
        <taxon>Actinomycetes</taxon>
        <taxon>Actinomycetales</taxon>
        <taxon>Actinomycetaceae</taxon>
        <taxon>Peptidiphaga</taxon>
    </lineage>
</organism>